<organism evidence="2 3">
    <name type="scientific">Hydrogenophaga palleronii</name>
    <dbReference type="NCBI Taxonomy" id="65655"/>
    <lineage>
        <taxon>Bacteria</taxon>
        <taxon>Pseudomonadati</taxon>
        <taxon>Pseudomonadota</taxon>
        <taxon>Betaproteobacteria</taxon>
        <taxon>Burkholderiales</taxon>
        <taxon>Comamonadaceae</taxon>
        <taxon>Hydrogenophaga</taxon>
    </lineage>
</organism>
<evidence type="ECO:0008006" key="4">
    <source>
        <dbReference type="Google" id="ProtNLM"/>
    </source>
</evidence>
<keyword evidence="1" id="KW-0812">Transmembrane</keyword>
<dbReference type="RefSeq" id="WP_310319215.1">
    <property type="nucleotide sequence ID" value="NZ_JAVDWU010000008.1"/>
</dbReference>
<keyword evidence="1" id="KW-0472">Membrane</keyword>
<keyword evidence="1" id="KW-1133">Transmembrane helix</keyword>
<name>A0ABU1WRI8_9BURK</name>
<feature type="transmembrane region" description="Helical" evidence="1">
    <location>
        <begin position="126"/>
        <end position="150"/>
    </location>
</feature>
<reference evidence="2 3" key="1">
    <citation type="submission" date="2023-07" db="EMBL/GenBank/DDBJ databases">
        <title>Sorghum-associated microbial communities from plants grown in Nebraska, USA.</title>
        <authorList>
            <person name="Schachtman D."/>
        </authorList>
    </citation>
    <scope>NUCLEOTIDE SEQUENCE [LARGE SCALE GENOMIC DNA]</scope>
    <source>
        <strain evidence="2 3">4249</strain>
    </source>
</reference>
<proteinExistence type="predicted"/>
<dbReference type="Proteomes" id="UP001265700">
    <property type="component" value="Unassembled WGS sequence"/>
</dbReference>
<comment type="caution">
    <text evidence="2">The sequence shown here is derived from an EMBL/GenBank/DDBJ whole genome shotgun (WGS) entry which is preliminary data.</text>
</comment>
<feature type="transmembrane region" description="Helical" evidence="1">
    <location>
        <begin position="60"/>
        <end position="78"/>
    </location>
</feature>
<gene>
    <name evidence="2" type="ORF">J2W49_003552</name>
</gene>
<evidence type="ECO:0000313" key="2">
    <source>
        <dbReference type="EMBL" id="MDR7151576.1"/>
    </source>
</evidence>
<evidence type="ECO:0000256" key="1">
    <source>
        <dbReference type="SAM" id="Phobius"/>
    </source>
</evidence>
<protein>
    <recommendedName>
        <fullName evidence="4">DUF1772 domain-containing protein</fullName>
    </recommendedName>
</protein>
<keyword evidence="3" id="KW-1185">Reference proteome</keyword>
<accession>A0ABU1WRI8</accession>
<sequence length="159" mass="17511">MRTVLTSGLITLALFVGLGWYLAPLEPGVVALQFAFTPSAFAEVLSHWSTEDLIRYRQHLPVDFLLLVAYGLFGYLFVTRSGVWGASSPSVRRLATWCLPLAALCDAAENALHGWLTVLPRLADPWVYAASAGFSSLKWALIAAFGLLLIRARLRQHKP</sequence>
<dbReference type="EMBL" id="JAVDWU010000008">
    <property type="protein sequence ID" value="MDR7151576.1"/>
    <property type="molecule type" value="Genomic_DNA"/>
</dbReference>
<evidence type="ECO:0000313" key="3">
    <source>
        <dbReference type="Proteomes" id="UP001265700"/>
    </source>
</evidence>